<dbReference type="SMART" id="SM00448">
    <property type="entry name" value="REC"/>
    <property type="match status" value="1"/>
</dbReference>
<evidence type="ECO:0000256" key="1">
    <source>
        <dbReference type="PROSITE-ProRule" id="PRU00169"/>
    </source>
</evidence>
<dbReference type="InterPro" id="IPR035919">
    <property type="entry name" value="EAL_sf"/>
</dbReference>
<proteinExistence type="predicted"/>
<dbReference type="InterPro" id="IPR001633">
    <property type="entry name" value="EAL_dom"/>
</dbReference>
<dbReference type="Pfam" id="PF00563">
    <property type="entry name" value="EAL"/>
    <property type="match status" value="1"/>
</dbReference>
<feature type="domain" description="Response regulatory" evidence="2">
    <location>
        <begin position="8"/>
        <end position="123"/>
    </location>
</feature>
<dbReference type="PROSITE" id="PS50887">
    <property type="entry name" value="GGDEF"/>
    <property type="match status" value="1"/>
</dbReference>
<dbReference type="SUPFAM" id="SSF55785">
    <property type="entry name" value="PYP-like sensor domain (PAS domain)"/>
    <property type="match status" value="1"/>
</dbReference>
<dbReference type="Pfam" id="PF08448">
    <property type="entry name" value="PAS_4"/>
    <property type="match status" value="1"/>
</dbReference>
<evidence type="ECO:0000259" key="2">
    <source>
        <dbReference type="PROSITE" id="PS50110"/>
    </source>
</evidence>
<feature type="modified residue" description="4-aspartylphosphate" evidence="1">
    <location>
        <position position="57"/>
    </location>
</feature>
<dbReference type="SMART" id="SM00267">
    <property type="entry name" value="GGDEF"/>
    <property type="match status" value="1"/>
</dbReference>
<evidence type="ECO:0000313" key="6">
    <source>
        <dbReference type="EMBL" id="BDI03901.1"/>
    </source>
</evidence>
<dbReference type="PROSITE" id="PS50883">
    <property type="entry name" value="EAL"/>
    <property type="match status" value="1"/>
</dbReference>
<dbReference type="CDD" id="cd01949">
    <property type="entry name" value="GGDEF"/>
    <property type="match status" value="1"/>
</dbReference>
<dbReference type="CDD" id="cd01948">
    <property type="entry name" value="EAL"/>
    <property type="match status" value="1"/>
</dbReference>
<organism evidence="6 7">
    <name type="scientific">Sphaerotilus microaerophilus</name>
    <dbReference type="NCBI Taxonomy" id="2914710"/>
    <lineage>
        <taxon>Bacteria</taxon>
        <taxon>Pseudomonadati</taxon>
        <taxon>Pseudomonadota</taxon>
        <taxon>Betaproteobacteria</taxon>
        <taxon>Burkholderiales</taxon>
        <taxon>Sphaerotilaceae</taxon>
        <taxon>Sphaerotilus</taxon>
    </lineage>
</organism>
<dbReference type="SMART" id="SM00052">
    <property type="entry name" value="EAL"/>
    <property type="match status" value="1"/>
</dbReference>
<sequence length="717" mass="77460">MSDDTPTRVLVVDDESTARLLMRAALRKAGFEVHLAADGEEALRRFAEAPCDMVMLDVDMPGLSGFDICAVLRAQAGEHLPIVMVTGMDDVESVEQAYHSGATDFIAKPINWALLGHRVRYLWRAHETSRALHRAEARHAAILAAIPDLLFEVDLDGRIHDHHSPRRDLLAAPAQAFIGKLVTEILPPKAAEVCLQALQSADQDGSSTGRQYELDLPTGPHWFELSVARRAVEPGQPTRFVALARDITERKQAEAHVTSLAYFDSLTGLPNRRAFLEGLGREVARSARSGSKLAVLFMDLDGFKGINDTLGHDAGDEILRAAAERMRASVRPSDWVTRRAEPGASDTAIELARLGGDEFTAMILDLSRTEDALAVAQRIQAEMRLPFTVAGRELSLSTSIGIAVCPDDAGDPAALLKHADAAMYHAKKSGRDNVQFYRSELTDDLLHRLDIEASLRHSLERREFELRYQPRIQAADAVMDAVRVQLCWNHPVHGQAEPASSLAIAEDKGLMGPIGAWVLRQACDDLQAWRQAGTPAAGLAIPLTPSQLKTAALASATRETLANTGLPPPALEFEISEGHLAAAGDSALATLQALHELGCPVTLTGFGSGGLSIARLRELPISALALDPALARTAVADGTARAIVQAVVAMARTLGLPLRADGLQTIEQARTLRALGCVTLQGRYIGQRLLASEVTATMRRRLPHWNAVAVHDQIAVV</sequence>
<protein>
    <submittedName>
        <fullName evidence="6">GGDEF domain-containing response regulator</fullName>
    </submittedName>
</protein>
<dbReference type="Gene3D" id="3.30.70.270">
    <property type="match status" value="1"/>
</dbReference>
<accession>A0ABM7YH97</accession>
<dbReference type="PROSITE" id="PS50110">
    <property type="entry name" value="RESPONSE_REGULATORY"/>
    <property type="match status" value="1"/>
</dbReference>
<dbReference type="NCBIfam" id="TIGR00254">
    <property type="entry name" value="GGDEF"/>
    <property type="match status" value="1"/>
</dbReference>
<feature type="domain" description="PAS" evidence="3">
    <location>
        <begin position="135"/>
        <end position="205"/>
    </location>
</feature>
<dbReference type="Pfam" id="PF00990">
    <property type="entry name" value="GGDEF"/>
    <property type="match status" value="2"/>
</dbReference>
<dbReference type="InterPro" id="IPR000160">
    <property type="entry name" value="GGDEF_dom"/>
</dbReference>
<dbReference type="SMART" id="SM00091">
    <property type="entry name" value="PAS"/>
    <property type="match status" value="1"/>
</dbReference>
<dbReference type="Gene3D" id="3.30.450.20">
    <property type="entry name" value="PAS domain"/>
    <property type="match status" value="1"/>
</dbReference>
<dbReference type="SUPFAM" id="SSF141868">
    <property type="entry name" value="EAL domain-like"/>
    <property type="match status" value="1"/>
</dbReference>
<evidence type="ECO:0000259" key="4">
    <source>
        <dbReference type="PROSITE" id="PS50883"/>
    </source>
</evidence>
<dbReference type="Gene3D" id="3.40.50.2300">
    <property type="match status" value="1"/>
</dbReference>
<dbReference type="NCBIfam" id="TIGR00229">
    <property type="entry name" value="sensory_box"/>
    <property type="match status" value="1"/>
</dbReference>
<feature type="domain" description="EAL" evidence="4">
    <location>
        <begin position="448"/>
        <end position="702"/>
    </location>
</feature>
<dbReference type="PANTHER" id="PTHR44757">
    <property type="entry name" value="DIGUANYLATE CYCLASE DGCP"/>
    <property type="match status" value="1"/>
</dbReference>
<dbReference type="SUPFAM" id="SSF55073">
    <property type="entry name" value="Nucleotide cyclase"/>
    <property type="match status" value="1"/>
</dbReference>
<dbReference type="PROSITE" id="PS50112">
    <property type="entry name" value="PAS"/>
    <property type="match status" value="1"/>
</dbReference>
<dbReference type="EMBL" id="AP025730">
    <property type="protein sequence ID" value="BDI03901.1"/>
    <property type="molecule type" value="Genomic_DNA"/>
</dbReference>
<dbReference type="InterPro" id="IPR043128">
    <property type="entry name" value="Rev_trsase/Diguanyl_cyclase"/>
</dbReference>
<dbReference type="Pfam" id="PF00072">
    <property type="entry name" value="Response_reg"/>
    <property type="match status" value="1"/>
</dbReference>
<dbReference type="CDD" id="cd00130">
    <property type="entry name" value="PAS"/>
    <property type="match status" value="1"/>
</dbReference>
<evidence type="ECO:0000259" key="3">
    <source>
        <dbReference type="PROSITE" id="PS50112"/>
    </source>
</evidence>
<keyword evidence="7" id="KW-1185">Reference proteome</keyword>
<dbReference type="InterPro" id="IPR000014">
    <property type="entry name" value="PAS"/>
</dbReference>
<dbReference type="RefSeq" id="WP_251972148.1">
    <property type="nucleotide sequence ID" value="NZ_AP025730.1"/>
</dbReference>
<evidence type="ECO:0000259" key="5">
    <source>
        <dbReference type="PROSITE" id="PS50887"/>
    </source>
</evidence>
<reference evidence="6" key="1">
    <citation type="submission" date="2022-04" db="EMBL/GenBank/DDBJ databases">
        <title>Whole genome sequence of Sphaerotilus sp. FB-5.</title>
        <authorList>
            <person name="Takeda M."/>
            <person name="Narihara S."/>
            <person name="Akimoto M."/>
            <person name="Akimoto R."/>
            <person name="Nishiyashiki S."/>
            <person name="Murakami T."/>
        </authorList>
    </citation>
    <scope>NUCLEOTIDE SEQUENCE</scope>
    <source>
        <strain evidence="6">FB-5</strain>
    </source>
</reference>
<gene>
    <name evidence="6" type="ORF">CATMQ487_08710</name>
</gene>
<dbReference type="InterPro" id="IPR011006">
    <property type="entry name" value="CheY-like_superfamily"/>
</dbReference>
<evidence type="ECO:0000313" key="7">
    <source>
        <dbReference type="Proteomes" id="UP001057498"/>
    </source>
</evidence>
<feature type="domain" description="GGDEF" evidence="5">
    <location>
        <begin position="291"/>
        <end position="439"/>
    </location>
</feature>
<dbReference type="InterPro" id="IPR052155">
    <property type="entry name" value="Biofilm_reg_signaling"/>
</dbReference>
<dbReference type="Gene3D" id="3.20.20.450">
    <property type="entry name" value="EAL domain"/>
    <property type="match status" value="1"/>
</dbReference>
<dbReference type="InterPro" id="IPR013656">
    <property type="entry name" value="PAS_4"/>
</dbReference>
<keyword evidence="1" id="KW-0597">Phosphoprotein</keyword>
<dbReference type="PANTHER" id="PTHR44757:SF2">
    <property type="entry name" value="BIOFILM ARCHITECTURE MAINTENANCE PROTEIN MBAA"/>
    <property type="match status" value="1"/>
</dbReference>
<dbReference type="Proteomes" id="UP001057498">
    <property type="component" value="Chromosome"/>
</dbReference>
<name>A0ABM7YH97_9BURK</name>
<dbReference type="InterPro" id="IPR001789">
    <property type="entry name" value="Sig_transdc_resp-reg_receiver"/>
</dbReference>
<dbReference type="SUPFAM" id="SSF52172">
    <property type="entry name" value="CheY-like"/>
    <property type="match status" value="1"/>
</dbReference>
<dbReference type="InterPro" id="IPR035965">
    <property type="entry name" value="PAS-like_dom_sf"/>
</dbReference>
<dbReference type="InterPro" id="IPR029787">
    <property type="entry name" value="Nucleotide_cyclase"/>
</dbReference>